<feature type="compositionally biased region" description="Gly residues" evidence="6">
    <location>
        <begin position="323"/>
        <end position="338"/>
    </location>
</feature>
<evidence type="ECO:0000256" key="6">
    <source>
        <dbReference type="SAM" id="MobiDB-lite"/>
    </source>
</evidence>
<dbReference type="PROSITE" id="PS50030">
    <property type="entry name" value="UBA"/>
    <property type="match status" value="2"/>
</dbReference>
<keyword evidence="5" id="KW-0963">Cytoplasm</keyword>
<dbReference type="NCBIfam" id="TIGR00601">
    <property type="entry name" value="rad23"/>
    <property type="match status" value="1"/>
</dbReference>
<evidence type="ECO:0000256" key="2">
    <source>
        <dbReference type="ARBA" id="ARBA00022763"/>
    </source>
</evidence>
<dbReference type="PANTHER" id="PTHR10621">
    <property type="entry name" value="UV EXCISION REPAIR PROTEIN RAD23"/>
    <property type="match status" value="1"/>
</dbReference>
<accession>A0A5B8MH87</accession>
<keyword evidence="10" id="KW-1185">Reference proteome</keyword>
<keyword evidence="3 5" id="KW-0234">DNA repair</keyword>
<dbReference type="CDD" id="cd01805">
    <property type="entry name" value="Ubl_Rad23"/>
    <property type="match status" value="1"/>
</dbReference>
<dbReference type="SMART" id="SM00165">
    <property type="entry name" value="UBA"/>
    <property type="match status" value="2"/>
</dbReference>
<reference evidence="9 10" key="1">
    <citation type="submission" date="2018-07" db="EMBL/GenBank/DDBJ databases">
        <title>The complete nuclear genome of the prasinophyte Chloropicon primus (CCMP1205).</title>
        <authorList>
            <person name="Pombert J.-F."/>
            <person name="Otis C."/>
            <person name="Turmel M."/>
            <person name="Lemieux C."/>
        </authorList>
    </citation>
    <scope>NUCLEOTIDE SEQUENCE [LARGE SCALE GENOMIC DNA]</scope>
    <source>
        <strain evidence="9 10">CCMP1205</strain>
    </source>
</reference>
<dbReference type="GO" id="GO:0005829">
    <property type="term" value="C:cytosol"/>
    <property type="evidence" value="ECO:0007669"/>
    <property type="project" value="TreeGrafter"/>
</dbReference>
<dbReference type="OrthoDB" id="419317at2759"/>
<dbReference type="Gene3D" id="1.10.10.540">
    <property type="entry name" value="XPC-binding domain"/>
    <property type="match status" value="1"/>
</dbReference>
<dbReference type="InterPro" id="IPR004806">
    <property type="entry name" value="Rad23"/>
</dbReference>
<evidence type="ECO:0000256" key="1">
    <source>
        <dbReference type="ARBA" id="ARBA00022737"/>
    </source>
</evidence>
<keyword evidence="4 5" id="KW-0539">Nucleus</keyword>
<dbReference type="PRINTS" id="PR01839">
    <property type="entry name" value="RAD23PROTEIN"/>
</dbReference>
<keyword evidence="2 5" id="KW-0227">DNA damage</keyword>
<dbReference type="PANTHER" id="PTHR10621:SF0">
    <property type="entry name" value="UV EXCISION REPAIR PROTEIN RAD23"/>
    <property type="match status" value="1"/>
</dbReference>
<dbReference type="FunFam" id="1.10.8.10:FF:000002">
    <property type="entry name" value="UV excision repair protein RAD23 homolog"/>
    <property type="match status" value="1"/>
</dbReference>
<evidence type="ECO:0000259" key="8">
    <source>
        <dbReference type="PROSITE" id="PS50053"/>
    </source>
</evidence>
<dbReference type="GO" id="GO:0070628">
    <property type="term" value="F:proteasome binding"/>
    <property type="evidence" value="ECO:0007669"/>
    <property type="project" value="TreeGrafter"/>
</dbReference>
<dbReference type="Pfam" id="PF00627">
    <property type="entry name" value="UBA"/>
    <property type="match status" value="2"/>
</dbReference>
<protein>
    <recommendedName>
        <fullName evidence="5">Ubiquitin receptor RAD23</fullName>
    </recommendedName>
    <alternativeName>
        <fullName evidence="5">DNA repair protein RAD23</fullName>
    </alternativeName>
</protein>
<dbReference type="Proteomes" id="UP000316726">
    <property type="component" value="Chromosome 3"/>
</dbReference>
<comment type="similarity">
    <text evidence="5">Belongs to the RAD23 family.</text>
</comment>
<dbReference type="Gene3D" id="1.10.8.10">
    <property type="entry name" value="DNA helicase RuvA subunit, C-terminal domain"/>
    <property type="match status" value="2"/>
</dbReference>
<dbReference type="Gene3D" id="3.10.20.90">
    <property type="entry name" value="Phosphatidylinositol 3-kinase Catalytic Subunit, Chain A, domain 1"/>
    <property type="match status" value="1"/>
</dbReference>
<dbReference type="FunFam" id="1.10.8.10:FF:000003">
    <property type="entry name" value="UV excision repair protein RAD23 homolog"/>
    <property type="match status" value="1"/>
</dbReference>
<name>A0A5B8MH87_9CHLO</name>
<feature type="region of interest" description="Disordered" evidence="6">
    <location>
        <begin position="79"/>
        <end position="135"/>
    </location>
</feature>
<dbReference type="GO" id="GO:0006289">
    <property type="term" value="P:nucleotide-excision repair"/>
    <property type="evidence" value="ECO:0007669"/>
    <property type="project" value="UniProtKB-UniRule"/>
</dbReference>
<dbReference type="SMART" id="SM00213">
    <property type="entry name" value="UBQ"/>
    <property type="match status" value="1"/>
</dbReference>
<dbReference type="InterPro" id="IPR006636">
    <property type="entry name" value="STI1_HS-bd"/>
</dbReference>
<proteinExistence type="inferred from homology"/>
<dbReference type="Pfam" id="PF00240">
    <property type="entry name" value="ubiquitin"/>
    <property type="match status" value="1"/>
</dbReference>
<feature type="region of interest" description="Disordered" evidence="6">
    <location>
        <begin position="193"/>
        <end position="261"/>
    </location>
</feature>
<dbReference type="GO" id="GO:0003684">
    <property type="term" value="F:damaged DNA binding"/>
    <property type="evidence" value="ECO:0007669"/>
    <property type="project" value="UniProtKB-UniRule"/>
</dbReference>
<dbReference type="AlphaFoldDB" id="A0A5B8MH87"/>
<dbReference type="Pfam" id="PF09280">
    <property type="entry name" value="XPC-binding"/>
    <property type="match status" value="1"/>
</dbReference>
<comment type="function">
    <text evidence="5">Multiubiquitin chain receptor involved in modulation of proteasomal degradation. Involved in nucleotide excision repair.</text>
</comment>
<dbReference type="STRING" id="1764295.A0A5B8MH87"/>
<sequence length="396" mass="41275">MKVSLKTVTGTSFALELDESVTIASVKEKIADSQGANFPKDRQVLVYKGKVLNDGTSLKDNNITEDGFMVVTVLKGKAPAKKEAAPAEPKEEAKPVKEESKPAEATPPKASPPAEGVPVPMDTSEGQAEETGSPAATAYQNSASNLATGSALESSVQMICDMGFDKELVVKAMRAAYNNPDRAVEYLMSGIPEQAQAPPPPAAAAAGGDAAQPAQPTPSPEEAGAGGPTTQPLNMFPQGIPGSSPGGGDGAGAGGSPGAQAQSELSFLRNNPQFQALRQMVQANPQILQPMLQELGKQNPQLLQLINSNQGDFLRMLNESMEGGGAGAGGPRVPGMEGGEVPQNVVSVTPEEKESIDRLEAMGFDRALCIEAFFACDKNESLAANYLLEHAQEDFQ</sequence>
<feature type="domain" description="UBA" evidence="7">
    <location>
        <begin position="349"/>
        <end position="390"/>
    </location>
</feature>
<gene>
    <name evidence="9" type="ORF">A3770_03p23110</name>
</gene>
<feature type="region of interest" description="Disordered" evidence="6">
    <location>
        <begin position="323"/>
        <end position="342"/>
    </location>
</feature>
<dbReference type="InterPro" id="IPR009060">
    <property type="entry name" value="UBA-like_sf"/>
</dbReference>
<dbReference type="InterPro" id="IPR036353">
    <property type="entry name" value="XPC-bd_sf"/>
</dbReference>
<dbReference type="EMBL" id="CP031036">
    <property type="protein sequence ID" value="QDZ19793.1"/>
    <property type="molecule type" value="Genomic_DNA"/>
</dbReference>
<dbReference type="InterPro" id="IPR015360">
    <property type="entry name" value="XPC-bd"/>
</dbReference>
<comment type="subcellular location">
    <subcellularLocation>
        <location evidence="5">Nucleus</location>
    </subcellularLocation>
    <subcellularLocation>
        <location evidence="5">Cytoplasm</location>
    </subcellularLocation>
</comment>
<dbReference type="GO" id="GO:0043130">
    <property type="term" value="F:ubiquitin binding"/>
    <property type="evidence" value="ECO:0007669"/>
    <property type="project" value="UniProtKB-UniRule"/>
</dbReference>
<dbReference type="SUPFAM" id="SSF46934">
    <property type="entry name" value="UBA-like"/>
    <property type="match status" value="2"/>
</dbReference>
<evidence type="ECO:0000256" key="5">
    <source>
        <dbReference type="RuleBase" id="RU367049"/>
    </source>
</evidence>
<dbReference type="InterPro" id="IPR015940">
    <property type="entry name" value="UBA"/>
</dbReference>
<dbReference type="InterPro" id="IPR000626">
    <property type="entry name" value="Ubiquitin-like_dom"/>
</dbReference>
<dbReference type="GO" id="GO:0031593">
    <property type="term" value="F:polyubiquitin modification-dependent protein binding"/>
    <property type="evidence" value="ECO:0007669"/>
    <property type="project" value="UniProtKB-UniRule"/>
</dbReference>
<dbReference type="PROSITE" id="PS50053">
    <property type="entry name" value="UBIQUITIN_2"/>
    <property type="match status" value="1"/>
</dbReference>
<dbReference type="InterPro" id="IPR029071">
    <property type="entry name" value="Ubiquitin-like_domsf"/>
</dbReference>
<feature type="compositionally biased region" description="Basic and acidic residues" evidence="6">
    <location>
        <begin position="80"/>
        <end position="102"/>
    </location>
</feature>
<dbReference type="FunFam" id="1.10.10.540:FF:000001">
    <property type="entry name" value="UV excision repair protein RAD23 B"/>
    <property type="match status" value="1"/>
</dbReference>
<evidence type="ECO:0000256" key="3">
    <source>
        <dbReference type="ARBA" id="ARBA00023204"/>
    </source>
</evidence>
<feature type="compositionally biased region" description="Gly residues" evidence="6">
    <location>
        <begin position="244"/>
        <end position="257"/>
    </location>
</feature>
<dbReference type="GO" id="GO:0005654">
    <property type="term" value="C:nucleoplasm"/>
    <property type="evidence" value="ECO:0007669"/>
    <property type="project" value="TreeGrafter"/>
</dbReference>
<organism evidence="9 10">
    <name type="scientific">Chloropicon primus</name>
    <dbReference type="NCBI Taxonomy" id="1764295"/>
    <lineage>
        <taxon>Eukaryota</taxon>
        <taxon>Viridiplantae</taxon>
        <taxon>Chlorophyta</taxon>
        <taxon>Chloropicophyceae</taxon>
        <taxon>Chloropicales</taxon>
        <taxon>Chloropicaceae</taxon>
        <taxon>Chloropicon</taxon>
    </lineage>
</organism>
<dbReference type="SMART" id="SM00727">
    <property type="entry name" value="STI1"/>
    <property type="match status" value="1"/>
</dbReference>
<feature type="domain" description="UBA" evidence="7">
    <location>
        <begin position="150"/>
        <end position="190"/>
    </location>
</feature>
<evidence type="ECO:0000313" key="10">
    <source>
        <dbReference type="Proteomes" id="UP000316726"/>
    </source>
</evidence>
<dbReference type="SUPFAM" id="SSF54236">
    <property type="entry name" value="Ubiquitin-like"/>
    <property type="match status" value="1"/>
</dbReference>
<keyword evidence="1" id="KW-0677">Repeat</keyword>
<dbReference type="GO" id="GO:0043161">
    <property type="term" value="P:proteasome-mediated ubiquitin-dependent protein catabolic process"/>
    <property type="evidence" value="ECO:0007669"/>
    <property type="project" value="UniProtKB-UniRule"/>
</dbReference>
<evidence type="ECO:0000256" key="4">
    <source>
        <dbReference type="ARBA" id="ARBA00023242"/>
    </source>
</evidence>
<feature type="compositionally biased region" description="Low complexity" evidence="6">
    <location>
        <begin position="203"/>
        <end position="214"/>
    </location>
</feature>
<dbReference type="SUPFAM" id="SSF101238">
    <property type="entry name" value="XPC-binding domain"/>
    <property type="match status" value="1"/>
</dbReference>
<feature type="domain" description="Ubiquitin-like" evidence="8">
    <location>
        <begin position="1"/>
        <end position="78"/>
    </location>
</feature>
<evidence type="ECO:0000313" key="9">
    <source>
        <dbReference type="EMBL" id="QDZ19793.1"/>
    </source>
</evidence>
<evidence type="ECO:0000259" key="7">
    <source>
        <dbReference type="PROSITE" id="PS50030"/>
    </source>
</evidence>